<reference evidence="1 2" key="1">
    <citation type="submission" date="2023-07" db="EMBL/GenBank/DDBJ databases">
        <title>Sorghum-associated microbial communities from plants grown in Nebraska, USA.</title>
        <authorList>
            <person name="Schachtman D."/>
        </authorList>
    </citation>
    <scope>NUCLEOTIDE SEQUENCE [LARGE SCALE GENOMIC DNA]</scope>
    <source>
        <strain evidence="1 2">3262</strain>
    </source>
</reference>
<evidence type="ECO:0000313" key="1">
    <source>
        <dbReference type="EMBL" id="MDR6943023.1"/>
    </source>
</evidence>
<dbReference type="RefSeq" id="WP_310096620.1">
    <property type="nucleotide sequence ID" value="NZ_JAVDUU010000003.1"/>
</dbReference>
<organism evidence="1 2">
    <name type="scientific">Mucilaginibacter pocheonensis</name>
    <dbReference type="NCBI Taxonomy" id="398050"/>
    <lineage>
        <taxon>Bacteria</taxon>
        <taxon>Pseudomonadati</taxon>
        <taxon>Bacteroidota</taxon>
        <taxon>Sphingobacteriia</taxon>
        <taxon>Sphingobacteriales</taxon>
        <taxon>Sphingobacteriaceae</taxon>
        <taxon>Mucilaginibacter</taxon>
    </lineage>
</organism>
<gene>
    <name evidence="1" type="ORF">J2W55_002876</name>
</gene>
<accession>A0ABU1TCA3</accession>
<protein>
    <submittedName>
        <fullName evidence="1">Uncharacterized protein</fullName>
    </submittedName>
</protein>
<dbReference type="Proteomes" id="UP001247620">
    <property type="component" value="Unassembled WGS sequence"/>
</dbReference>
<sequence>MKKTLFLLSFLFISVAGFSQTYLYQYDPNFPYRYDGVFLRNQDTGEIFIVFEGKLRYIQTIETLNGLFVNAHDYIKDVLPRVLSTYTRETPVSQVSGFVRYTPNQRVYLREGTLLRWISSIDIAHQYNFNLNIAENVTSLSGYTIGSPILY</sequence>
<comment type="caution">
    <text evidence="1">The sequence shown here is derived from an EMBL/GenBank/DDBJ whole genome shotgun (WGS) entry which is preliminary data.</text>
</comment>
<name>A0ABU1TCA3_9SPHI</name>
<keyword evidence="2" id="KW-1185">Reference proteome</keyword>
<evidence type="ECO:0000313" key="2">
    <source>
        <dbReference type="Proteomes" id="UP001247620"/>
    </source>
</evidence>
<proteinExistence type="predicted"/>
<dbReference type="EMBL" id="JAVDUU010000003">
    <property type="protein sequence ID" value="MDR6943023.1"/>
    <property type="molecule type" value="Genomic_DNA"/>
</dbReference>